<dbReference type="InterPro" id="IPR011606">
    <property type="entry name" value="Brnchd-chn_aa_trnsp_permease"/>
</dbReference>
<protein>
    <submittedName>
        <fullName evidence="9">Branched-chain amino acid transporter AzlC</fullName>
    </submittedName>
</protein>
<evidence type="ECO:0000313" key="10">
    <source>
        <dbReference type="Proteomes" id="UP001157355"/>
    </source>
</evidence>
<keyword evidence="5 8" id="KW-0812">Transmembrane</keyword>
<keyword evidence="6 8" id="KW-1133">Transmembrane helix</keyword>
<evidence type="ECO:0000256" key="6">
    <source>
        <dbReference type="ARBA" id="ARBA00022989"/>
    </source>
</evidence>
<accession>A0AA37U4J3</accession>
<reference evidence="9 10" key="1">
    <citation type="journal article" date="2014" name="Int. J. Syst. Evol. Microbiol.">
        <title>Complete genome sequence of Corynebacterium casei LMG S-19264T (=DSM 44701T), isolated from a smear-ripened cheese.</title>
        <authorList>
            <consortium name="US DOE Joint Genome Institute (JGI-PGF)"/>
            <person name="Walter F."/>
            <person name="Albersmeier A."/>
            <person name="Kalinowski J."/>
            <person name="Ruckert C."/>
        </authorList>
    </citation>
    <scope>NUCLEOTIDE SEQUENCE [LARGE SCALE GENOMIC DNA]</scope>
    <source>
        <strain evidence="9 10">NBRC 111766</strain>
    </source>
</reference>
<evidence type="ECO:0000256" key="3">
    <source>
        <dbReference type="ARBA" id="ARBA00022448"/>
    </source>
</evidence>
<dbReference type="GO" id="GO:1903785">
    <property type="term" value="P:L-valine transmembrane transport"/>
    <property type="evidence" value="ECO:0007669"/>
    <property type="project" value="TreeGrafter"/>
</dbReference>
<comment type="subcellular location">
    <subcellularLocation>
        <location evidence="1">Cell membrane</location>
        <topology evidence="1">Multi-pass membrane protein</topology>
    </subcellularLocation>
</comment>
<evidence type="ECO:0000256" key="5">
    <source>
        <dbReference type="ARBA" id="ARBA00022692"/>
    </source>
</evidence>
<dbReference type="PANTHER" id="PTHR34979:SF1">
    <property type="entry name" value="INNER MEMBRANE PROTEIN YGAZ"/>
    <property type="match status" value="1"/>
</dbReference>
<feature type="transmembrane region" description="Helical" evidence="8">
    <location>
        <begin position="44"/>
        <end position="67"/>
    </location>
</feature>
<comment type="similarity">
    <text evidence="2">Belongs to the AzlC family.</text>
</comment>
<dbReference type="Proteomes" id="UP001157355">
    <property type="component" value="Unassembled WGS sequence"/>
</dbReference>
<evidence type="ECO:0000313" key="9">
    <source>
        <dbReference type="EMBL" id="GLS87519.1"/>
    </source>
</evidence>
<feature type="transmembrane region" description="Helical" evidence="8">
    <location>
        <begin position="208"/>
        <end position="229"/>
    </location>
</feature>
<dbReference type="EMBL" id="BSPP01000008">
    <property type="protein sequence ID" value="GLS87519.1"/>
    <property type="molecule type" value="Genomic_DNA"/>
</dbReference>
<organism evidence="9 10">
    <name type="scientific">Cypionkella aquatica</name>
    <dbReference type="NCBI Taxonomy" id="1756042"/>
    <lineage>
        <taxon>Bacteria</taxon>
        <taxon>Pseudomonadati</taxon>
        <taxon>Pseudomonadota</taxon>
        <taxon>Alphaproteobacteria</taxon>
        <taxon>Rhodobacterales</taxon>
        <taxon>Paracoccaceae</taxon>
        <taxon>Cypionkella</taxon>
    </lineage>
</organism>
<proteinExistence type="inferred from homology"/>
<evidence type="ECO:0000256" key="4">
    <source>
        <dbReference type="ARBA" id="ARBA00022475"/>
    </source>
</evidence>
<sequence length="248" mass="26071">MSAPANPARDSYLRGVRAALPFAVVIVPFAMLFGLLASEAGLQLYEILAFSVSVFAGASQFAALHLLQDQAPMLVILATSLAVNLRMLMYSVTLAPHLGAAPLGIRAVMAYLLVDQSFALSVAEYDKRPNMTLAEKTAYFFGAVTPVLPLWLGSTVAGALAGRAIPPEYALDFAVPIAFLAMTAPMIRSWPHALAAGLSVVLTLALTVLPYGTGLLVGASIGMAAGAALEYWREKAAQKLPPQQRTGA</sequence>
<feature type="transmembrane region" description="Helical" evidence="8">
    <location>
        <begin position="18"/>
        <end position="37"/>
    </location>
</feature>
<name>A0AA37U4J3_9RHOB</name>
<keyword evidence="3" id="KW-0813">Transport</keyword>
<evidence type="ECO:0000256" key="2">
    <source>
        <dbReference type="ARBA" id="ARBA00010735"/>
    </source>
</evidence>
<dbReference type="RefSeq" id="WP_284325699.1">
    <property type="nucleotide sequence ID" value="NZ_BSPP01000008.1"/>
</dbReference>
<keyword evidence="4" id="KW-1003">Cell membrane</keyword>
<feature type="transmembrane region" description="Helical" evidence="8">
    <location>
        <begin position="169"/>
        <end position="188"/>
    </location>
</feature>
<dbReference type="AlphaFoldDB" id="A0AA37U4J3"/>
<evidence type="ECO:0000256" key="8">
    <source>
        <dbReference type="SAM" id="Phobius"/>
    </source>
</evidence>
<gene>
    <name evidence="9" type="ORF">GCM10010873_24930</name>
</gene>
<evidence type="ECO:0000256" key="7">
    <source>
        <dbReference type="ARBA" id="ARBA00023136"/>
    </source>
</evidence>
<comment type="caution">
    <text evidence="9">The sequence shown here is derived from an EMBL/GenBank/DDBJ whole genome shotgun (WGS) entry which is preliminary data.</text>
</comment>
<dbReference type="GO" id="GO:0005886">
    <property type="term" value="C:plasma membrane"/>
    <property type="evidence" value="ECO:0007669"/>
    <property type="project" value="UniProtKB-SubCell"/>
</dbReference>
<keyword evidence="7 8" id="KW-0472">Membrane</keyword>
<keyword evidence="10" id="KW-1185">Reference proteome</keyword>
<dbReference type="Pfam" id="PF03591">
    <property type="entry name" value="AzlC"/>
    <property type="match status" value="1"/>
</dbReference>
<evidence type="ECO:0000256" key="1">
    <source>
        <dbReference type="ARBA" id="ARBA00004651"/>
    </source>
</evidence>
<feature type="transmembrane region" description="Helical" evidence="8">
    <location>
        <begin position="138"/>
        <end position="162"/>
    </location>
</feature>
<dbReference type="PANTHER" id="PTHR34979">
    <property type="entry name" value="INNER MEMBRANE PROTEIN YGAZ"/>
    <property type="match status" value="1"/>
</dbReference>